<dbReference type="EMBL" id="AVOT02076372">
    <property type="protein sequence ID" value="MBW0564809.1"/>
    <property type="molecule type" value="Genomic_DNA"/>
</dbReference>
<dbReference type="GO" id="GO:0003723">
    <property type="term" value="F:RNA binding"/>
    <property type="evidence" value="ECO:0007669"/>
    <property type="project" value="UniProtKB-KW"/>
</dbReference>
<dbReference type="AlphaFoldDB" id="A0A9Q3JMK9"/>
<dbReference type="InterPro" id="IPR001584">
    <property type="entry name" value="Integrase_cat-core"/>
</dbReference>
<dbReference type="PROSITE" id="PS50994">
    <property type="entry name" value="INTEGRASE"/>
    <property type="match status" value="1"/>
</dbReference>
<sequence length="296" mass="34698">MDKALLLWNRVISHTGLFKNIISDRDPKFTYALWSNPHRVFGTKLSFSTASHHQTDGLEERMIQTLEDMMRKFCAYLLQLKDSDGLTHDWCTLITALELKYKTSAHSSTGKIPAMLKNVSNPRLQAYTLRNNLISIHPTASSLNIILDNVKHCEKERMNNTFYHAKQKWENSHKVPQFKLGYLVLVLTLDFNNIEGPKKLRFLFRTLFYYCLTWHQCSSHGIKWNPNPLAVPPVEKNEDKKIKKGIKEMVNRGKNQRDCLVRYRSPVHEHEWLSEPDIPDSDKPLQRLRHERRPHS</sequence>
<comment type="caution">
    <text evidence="4">The sequence shown here is derived from an EMBL/GenBank/DDBJ whole genome shotgun (WGS) entry which is preliminary data.</text>
</comment>
<dbReference type="SUPFAM" id="SSF53098">
    <property type="entry name" value="Ribonuclease H-like"/>
    <property type="match status" value="1"/>
</dbReference>
<keyword evidence="1" id="KW-0694">RNA-binding</keyword>
<evidence type="ECO:0000256" key="1">
    <source>
        <dbReference type="ARBA" id="ARBA00022884"/>
    </source>
</evidence>
<proteinExistence type="predicted"/>
<name>A0A9Q3JMK9_9BASI</name>
<dbReference type="InterPro" id="IPR012337">
    <property type="entry name" value="RNaseH-like_sf"/>
</dbReference>
<organism evidence="4 5">
    <name type="scientific">Austropuccinia psidii MF-1</name>
    <dbReference type="NCBI Taxonomy" id="1389203"/>
    <lineage>
        <taxon>Eukaryota</taxon>
        <taxon>Fungi</taxon>
        <taxon>Dikarya</taxon>
        <taxon>Basidiomycota</taxon>
        <taxon>Pucciniomycotina</taxon>
        <taxon>Pucciniomycetes</taxon>
        <taxon>Pucciniales</taxon>
        <taxon>Sphaerophragmiaceae</taxon>
        <taxon>Austropuccinia</taxon>
    </lineage>
</organism>
<gene>
    <name evidence="4" type="ORF">O181_104524</name>
</gene>
<evidence type="ECO:0000313" key="4">
    <source>
        <dbReference type="EMBL" id="MBW0564809.1"/>
    </source>
</evidence>
<feature type="region of interest" description="Disordered" evidence="2">
    <location>
        <begin position="273"/>
        <end position="296"/>
    </location>
</feature>
<dbReference type="GO" id="GO:0005634">
    <property type="term" value="C:nucleus"/>
    <property type="evidence" value="ECO:0007669"/>
    <property type="project" value="UniProtKB-ARBA"/>
</dbReference>
<dbReference type="PANTHER" id="PTHR37984">
    <property type="entry name" value="PROTEIN CBG26694"/>
    <property type="match status" value="1"/>
</dbReference>
<feature type="compositionally biased region" description="Basic residues" evidence="2">
    <location>
        <begin position="286"/>
        <end position="296"/>
    </location>
</feature>
<feature type="domain" description="Integrase catalytic" evidence="3">
    <location>
        <begin position="1"/>
        <end position="121"/>
    </location>
</feature>
<dbReference type="PANTHER" id="PTHR37984:SF5">
    <property type="entry name" value="PROTEIN NYNRIN-LIKE"/>
    <property type="match status" value="1"/>
</dbReference>
<protein>
    <recommendedName>
        <fullName evidence="3">Integrase catalytic domain-containing protein</fullName>
    </recommendedName>
</protein>
<dbReference type="Gene3D" id="3.30.420.10">
    <property type="entry name" value="Ribonuclease H-like superfamily/Ribonuclease H"/>
    <property type="match status" value="1"/>
</dbReference>
<dbReference type="GO" id="GO:0015074">
    <property type="term" value="P:DNA integration"/>
    <property type="evidence" value="ECO:0007669"/>
    <property type="project" value="InterPro"/>
</dbReference>
<accession>A0A9Q3JMK9</accession>
<evidence type="ECO:0000313" key="5">
    <source>
        <dbReference type="Proteomes" id="UP000765509"/>
    </source>
</evidence>
<evidence type="ECO:0000259" key="3">
    <source>
        <dbReference type="PROSITE" id="PS50994"/>
    </source>
</evidence>
<dbReference type="InterPro" id="IPR036397">
    <property type="entry name" value="RNaseH_sf"/>
</dbReference>
<keyword evidence="5" id="KW-1185">Reference proteome</keyword>
<dbReference type="InterPro" id="IPR050951">
    <property type="entry name" value="Retrovirus_Pol_polyprotein"/>
</dbReference>
<reference evidence="4" key="1">
    <citation type="submission" date="2021-03" db="EMBL/GenBank/DDBJ databases">
        <title>Draft genome sequence of rust myrtle Austropuccinia psidii MF-1, a brazilian biotype.</title>
        <authorList>
            <person name="Quecine M.C."/>
            <person name="Pachon D.M.R."/>
            <person name="Bonatelli M.L."/>
            <person name="Correr F.H."/>
            <person name="Franceschini L.M."/>
            <person name="Leite T.F."/>
            <person name="Margarido G.R.A."/>
            <person name="Almeida C.A."/>
            <person name="Ferrarezi J.A."/>
            <person name="Labate C.A."/>
        </authorList>
    </citation>
    <scope>NUCLEOTIDE SEQUENCE</scope>
    <source>
        <strain evidence="4">MF-1</strain>
    </source>
</reference>
<dbReference type="Proteomes" id="UP000765509">
    <property type="component" value="Unassembled WGS sequence"/>
</dbReference>
<evidence type="ECO:0000256" key="2">
    <source>
        <dbReference type="SAM" id="MobiDB-lite"/>
    </source>
</evidence>